<feature type="transmembrane region" description="Helical" evidence="1">
    <location>
        <begin position="6"/>
        <end position="25"/>
    </location>
</feature>
<keyword evidence="1" id="KW-0812">Transmembrane</keyword>
<sequence length="142" mass="16605">MVMQLIWVAVIYGLAIAWIHGMYHITHKRKADHRKNKVSRYILITCNHESQVEWYVRALWLYAYLRNKEVYLLVIDDASSDETVRIVQRMSDFSGLDLTLRVCSGDIGVELSNVGTQEELEEFKLIDLRIPQEARHIPYVQG</sequence>
<keyword evidence="1" id="KW-1133">Transmembrane helix</keyword>
<dbReference type="KEGG" id="pcx:LPB68_14100"/>
<keyword evidence="1" id="KW-0472">Membrane</keyword>
<reference evidence="2 3" key="1">
    <citation type="submission" date="2016-02" db="EMBL/GenBank/DDBJ databases">
        <title>Paenibacillus sp. LPB0068, isolated from Crassostrea gigas.</title>
        <authorList>
            <person name="Shin S.-K."/>
            <person name="Yi H."/>
        </authorList>
    </citation>
    <scope>NUCLEOTIDE SEQUENCE [LARGE SCALE GENOMIC DNA]</scope>
    <source>
        <strain evidence="2 3">LPB0068</strain>
    </source>
</reference>
<comment type="caution">
    <text evidence="2">The sequence shown here is derived from an EMBL/GenBank/DDBJ whole genome shotgun (WGS) entry which is preliminary data.</text>
</comment>
<dbReference type="AlphaFoldDB" id="A0A162KUB7"/>
<evidence type="ECO:0000256" key="1">
    <source>
        <dbReference type="SAM" id="Phobius"/>
    </source>
</evidence>
<dbReference type="STRING" id="1763538.LPB68_14100"/>
<dbReference type="RefSeq" id="WP_068658808.1">
    <property type="nucleotide sequence ID" value="NZ_CP017770.1"/>
</dbReference>
<evidence type="ECO:0000313" key="2">
    <source>
        <dbReference type="EMBL" id="OAB74053.1"/>
    </source>
</evidence>
<protein>
    <submittedName>
        <fullName evidence="2">Uncharacterized protein</fullName>
    </submittedName>
</protein>
<accession>A0A162KUB7</accession>
<gene>
    <name evidence="2" type="ORF">PNBC_12940</name>
</gene>
<dbReference type="EMBL" id="LSFN01000016">
    <property type="protein sequence ID" value="OAB74053.1"/>
    <property type="molecule type" value="Genomic_DNA"/>
</dbReference>
<dbReference type="Proteomes" id="UP000077134">
    <property type="component" value="Unassembled WGS sequence"/>
</dbReference>
<proteinExistence type="predicted"/>
<keyword evidence="3" id="KW-1185">Reference proteome</keyword>
<organism evidence="2 3">
    <name type="scientific">Paenibacillus crassostreae</name>
    <dbReference type="NCBI Taxonomy" id="1763538"/>
    <lineage>
        <taxon>Bacteria</taxon>
        <taxon>Bacillati</taxon>
        <taxon>Bacillota</taxon>
        <taxon>Bacilli</taxon>
        <taxon>Bacillales</taxon>
        <taxon>Paenibacillaceae</taxon>
        <taxon>Paenibacillus</taxon>
    </lineage>
</organism>
<dbReference type="OrthoDB" id="2990399at2"/>
<evidence type="ECO:0000313" key="3">
    <source>
        <dbReference type="Proteomes" id="UP000077134"/>
    </source>
</evidence>
<name>A0A162KUB7_9BACL</name>